<sequence length="160" mass="18143">MKFRTAYDPVETHDHCGIEFTMPSLAVQDEKDETDINYIVNKYADGQKGIATLDLGDSSQYAYLQFGDATLPGDYSTALELVSGVREEFYSLPAYVRAKFGHDPMNFISQLNNPETLEYLQQQGLYGSNYTSDKPQQSMSNEQTQEKSNTLEHNDEETQK</sequence>
<feature type="region of interest" description="Disordered" evidence="1">
    <location>
        <begin position="122"/>
        <end position="160"/>
    </location>
</feature>
<name>A0A8S5NN72_9VIRU</name>
<reference evidence="2" key="1">
    <citation type="journal article" date="2021" name="Proc. Natl. Acad. Sci. U.S.A.">
        <title>A Catalog of Tens of Thousands of Viruses from Human Metagenomes Reveals Hidden Associations with Chronic Diseases.</title>
        <authorList>
            <person name="Tisza M.J."/>
            <person name="Buck C.B."/>
        </authorList>
    </citation>
    <scope>NUCLEOTIDE SEQUENCE</scope>
    <source>
        <strain evidence="2">Ctn4Z9</strain>
    </source>
</reference>
<protein>
    <submittedName>
        <fullName evidence="2">Scaffold protein</fullName>
    </submittedName>
</protein>
<proteinExistence type="predicted"/>
<dbReference type="Pfam" id="PF09675">
    <property type="entry name" value="Chlamy_scaf"/>
    <property type="match status" value="1"/>
</dbReference>
<feature type="compositionally biased region" description="Basic and acidic residues" evidence="1">
    <location>
        <begin position="149"/>
        <end position="160"/>
    </location>
</feature>
<evidence type="ECO:0000313" key="2">
    <source>
        <dbReference type="EMBL" id="DAD95807.1"/>
    </source>
</evidence>
<dbReference type="EMBL" id="BK015203">
    <property type="protein sequence ID" value="DAD95807.1"/>
    <property type="molecule type" value="Genomic_DNA"/>
</dbReference>
<accession>A0A8S5NN72</accession>
<evidence type="ECO:0000256" key="1">
    <source>
        <dbReference type="SAM" id="MobiDB-lite"/>
    </source>
</evidence>
<dbReference type="InterPro" id="IPR014131">
    <property type="entry name" value="Chlamydia_phage_Vp3"/>
</dbReference>
<organism evidence="2">
    <name type="scientific">Microviridae sp. ctn4Z9</name>
    <dbReference type="NCBI Taxonomy" id="2826744"/>
    <lineage>
        <taxon>Viruses</taxon>
        <taxon>Monodnaviria</taxon>
        <taxon>Sangervirae</taxon>
        <taxon>Phixviricota</taxon>
        <taxon>Malgrandaviricetes</taxon>
        <taxon>Petitvirales</taxon>
        <taxon>Microviridae</taxon>
    </lineage>
</organism>
<feature type="compositionally biased region" description="Polar residues" evidence="1">
    <location>
        <begin position="122"/>
        <end position="148"/>
    </location>
</feature>